<evidence type="ECO:0000256" key="1">
    <source>
        <dbReference type="SAM" id="MobiDB-lite"/>
    </source>
</evidence>
<dbReference type="EMBL" id="VEVO01000011">
    <property type="protein sequence ID" value="KAF0034717.1"/>
    <property type="molecule type" value="Genomic_DNA"/>
</dbReference>
<evidence type="ECO:0000313" key="2">
    <source>
        <dbReference type="EMBL" id="KAF0034717.1"/>
    </source>
</evidence>
<evidence type="ECO:0000313" key="3">
    <source>
        <dbReference type="Proteomes" id="UP000438429"/>
    </source>
</evidence>
<sequence length="114" mass="13036">MKHMVLTSGAVGNVGQLLQEKLPTAFIKYQHSHDVTSSSRRERLVHVLTVLIVPMLTEPRLFRKSVIEISVRLQLHEKQNPFLAQSPPPRRKPPPHWTDFYGSSSKDRTSAEEL</sequence>
<protein>
    <submittedName>
        <fullName evidence="2">Uncharacterized protein</fullName>
    </submittedName>
</protein>
<dbReference type="AlphaFoldDB" id="A0A6A4SND2"/>
<feature type="compositionally biased region" description="Basic and acidic residues" evidence="1">
    <location>
        <begin position="105"/>
        <end position="114"/>
    </location>
</feature>
<organism evidence="2 3">
    <name type="scientific">Scophthalmus maximus</name>
    <name type="common">Turbot</name>
    <name type="synonym">Psetta maxima</name>
    <dbReference type="NCBI Taxonomy" id="52904"/>
    <lineage>
        <taxon>Eukaryota</taxon>
        <taxon>Metazoa</taxon>
        <taxon>Chordata</taxon>
        <taxon>Craniata</taxon>
        <taxon>Vertebrata</taxon>
        <taxon>Euteleostomi</taxon>
        <taxon>Actinopterygii</taxon>
        <taxon>Neopterygii</taxon>
        <taxon>Teleostei</taxon>
        <taxon>Neoteleostei</taxon>
        <taxon>Acanthomorphata</taxon>
        <taxon>Carangaria</taxon>
        <taxon>Pleuronectiformes</taxon>
        <taxon>Pleuronectoidei</taxon>
        <taxon>Scophthalmidae</taxon>
        <taxon>Scophthalmus</taxon>
    </lineage>
</organism>
<gene>
    <name evidence="2" type="ORF">F2P81_012475</name>
</gene>
<dbReference type="Proteomes" id="UP000438429">
    <property type="component" value="Unassembled WGS sequence"/>
</dbReference>
<name>A0A6A4SND2_SCOMX</name>
<feature type="region of interest" description="Disordered" evidence="1">
    <location>
        <begin position="78"/>
        <end position="114"/>
    </location>
</feature>
<comment type="caution">
    <text evidence="2">The sequence shown here is derived from an EMBL/GenBank/DDBJ whole genome shotgun (WGS) entry which is preliminary data.</text>
</comment>
<accession>A0A6A4SND2</accession>
<proteinExistence type="predicted"/>
<reference evidence="2 3" key="1">
    <citation type="submission" date="2019-06" db="EMBL/GenBank/DDBJ databases">
        <title>Draft genomes of female and male turbot (Scophthalmus maximus).</title>
        <authorList>
            <person name="Xu H."/>
            <person name="Xu X.-W."/>
            <person name="Shao C."/>
            <person name="Chen S."/>
        </authorList>
    </citation>
    <scope>NUCLEOTIDE SEQUENCE [LARGE SCALE GENOMIC DNA]</scope>
    <source>
        <strain evidence="2">Ysfricsl-2016a</strain>
        <tissue evidence="2">Blood</tissue>
    </source>
</reference>